<dbReference type="InterPro" id="IPR036322">
    <property type="entry name" value="WD40_repeat_dom_sf"/>
</dbReference>
<dbReference type="Gene3D" id="2.130.10.10">
    <property type="entry name" value="YVTN repeat-like/Quinoprotein amine dehydrogenase"/>
    <property type="match status" value="2"/>
</dbReference>
<gene>
    <name evidence="4" type="ORF">FEHR0123_LOCUS1753</name>
</gene>
<accession>A0A7S3HWK4</accession>
<evidence type="ECO:0000256" key="3">
    <source>
        <dbReference type="PROSITE-ProRule" id="PRU00221"/>
    </source>
</evidence>
<dbReference type="InterPro" id="IPR015943">
    <property type="entry name" value="WD40/YVTN_repeat-like_dom_sf"/>
</dbReference>
<dbReference type="EMBL" id="HBIE01005637">
    <property type="protein sequence ID" value="CAE0306847.1"/>
    <property type="molecule type" value="Transcribed_RNA"/>
</dbReference>
<dbReference type="Pfam" id="PF00400">
    <property type="entry name" value="WD40"/>
    <property type="match status" value="3"/>
</dbReference>
<protein>
    <submittedName>
        <fullName evidence="4">Uncharacterized protein</fullName>
    </submittedName>
</protein>
<dbReference type="PROSITE" id="PS00678">
    <property type="entry name" value="WD_REPEATS_1"/>
    <property type="match status" value="1"/>
</dbReference>
<feature type="repeat" description="WD" evidence="3">
    <location>
        <begin position="105"/>
        <end position="147"/>
    </location>
</feature>
<sequence length="279" mass="30794">MSYICNENMDNPMPTTIMRWRPLEAPGVTKNVMIATNAEGSLLHYHTTSSRLLHKINDPMNQLLTADYKPDGKSFLTGGEDGKIRVYDEQTRQLTETLEGGAGGLPGHTNRVFCAKFVTEDPNLIVSGGWDKNVKIWDIRSGQCVRGIIGPFIAGDSIDVHDGFILTGAHTQTQQLQLWYLSNGELAEDIPFDEKLPSASPVQLYSTQFQKNSYDLIIAGGSGSNEVKVFDGDSFFEPCYRIYNLSRACFSADFSNSGEMFAIGGGDGVVRVFDVTKER</sequence>
<dbReference type="PROSITE" id="PS50082">
    <property type="entry name" value="WD_REPEATS_2"/>
    <property type="match status" value="2"/>
</dbReference>
<keyword evidence="2" id="KW-0677">Repeat</keyword>
<name>A0A7S3HWK4_9SPIT</name>
<dbReference type="InterPro" id="IPR001680">
    <property type="entry name" value="WD40_rpt"/>
</dbReference>
<reference evidence="4" key="1">
    <citation type="submission" date="2021-01" db="EMBL/GenBank/DDBJ databases">
        <authorList>
            <person name="Corre E."/>
            <person name="Pelletier E."/>
            <person name="Niang G."/>
            <person name="Scheremetjew M."/>
            <person name="Finn R."/>
            <person name="Kale V."/>
            <person name="Holt S."/>
            <person name="Cochrane G."/>
            <person name="Meng A."/>
            <person name="Brown T."/>
            <person name="Cohen L."/>
        </authorList>
    </citation>
    <scope>NUCLEOTIDE SEQUENCE</scope>
    <source>
        <strain evidence="4">Fehren 1</strain>
    </source>
</reference>
<organism evidence="4">
    <name type="scientific">Favella ehrenbergii</name>
    <dbReference type="NCBI Taxonomy" id="182087"/>
    <lineage>
        <taxon>Eukaryota</taxon>
        <taxon>Sar</taxon>
        <taxon>Alveolata</taxon>
        <taxon>Ciliophora</taxon>
        <taxon>Intramacronucleata</taxon>
        <taxon>Spirotrichea</taxon>
        <taxon>Choreotrichia</taxon>
        <taxon>Tintinnida</taxon>
        <taxon>Xystonellidae</taxon>
        <taxon>Favella</taxon>
    </lineage>
</organism>
<keyword evidence="1 3" id="KW-0853">WD repeat</keyword>
<dbReference type="AlphaFoldDB" id="A0A7S3HWK4"/>
<dbReference type="InterPro" id="IPR019775">
    <property type="entry name" value="WD40_repeat_CS"/>
</dbReference>
<dbReference type="PROSITE" id="PS50294">
    <property type="entry name" value="WD_REPEATS_REGION"/>
    <property type="match status" value="1"/>
</dbReference>
<dbReference type="PANTHER" id="PTHR47822">
    <property type="entry name" value="CARBOHYDRATE BINDING DOMAIN CONTAINING PROTEIN"/>
    <property type="match status" value="1"/>
</dbReference>
<evidence type="ECO:0000256" key="1">
    <source>
        <dbReference type="ARBA" id="ARBA00022574"/>
    </source>
</evidence>
<evidence type="ECO:0000313" key="4">
    <source>
        <dbReference type="EMBL" id="CAE0306847.1"/>
    </source>
</evidence>
<dbReference type="SMART" id="SM00320">
    <property type="entry name" value="WD40"/>
    <property type="match status" value="3"/>
</dbReference>
<feature type="repeat" description="WD" evidence="3">
    <location>
        <begin position="56"/>
        <end position="97"/>
    </location>
</feature>
<dbReference type="SUPFAM" id="SSF50978">
    <property type="entry name" value="WD40 repeat-like"/>
    <property type="match status" value="1"/>
</dbReference>
<proteinExistence type="predicted"/>
<evidence type="ECO:0000256" key="2">
    <source>
        <dbReference type="ARBA" id="ARBA00022737"/>
    </source>
</evidence>
<dbReference type="PANTHER" id="PTHR47822:SF2">
    <property type="entry name" value="F-BOX AND WD-40 DOMAIN PROTEIN 7"/>
    <property type="match status" value="1"/>
</dbReference>